<dbReference type="Proteomes" id="UP000439903">
    <property type="component" value="Unassembled WGS sequence"/>
</dbReference>
<accession>A0A8H4B665</accession>
<keyword evidence="7" id="KW-1185">Reference proteome</keyword>
<dbReference type="GO" id="GO:0004252">
    <property type="term" value="F:serine-type endopeptidase activity"/>
    <property type="evidence" value="ECO:0007669"/>
    <property type="project" value="InterPro"/>
</dbReference>
<evidence type="ECO:0000256" key="4">
    <source>
        <dbReference type="ARBA" id="ARBA00023157"/>
    </source>
</evidence>
<keyword evidence="1" id="KW-0645">Protease</keyword>
<name>A0A8H4B665_GIGMA</name>
<reference evidence="6 7" key="1">
    <citation type="journal article" date="2019" name="Environ. Microbiol.">
        <title>At the nexus of three kingdoms: the genome of the mycorrhizal fungus Gigaspora margarita provides insights into plant, endobacterial and fungal interactions.</title>
        <authorList>
            <person name="Venice F."/>
            <person name="Ghignone S."/>
            <person name="Salvioli di Fossalunga A."/>
            <person name="Amselem J."/>
            <person name="Novero M."/>
            <person name="Xianan X."/>
            <person name="Sedzielewska Toro K."/>
            <person name="Morin E."/>
            <person name="Lipzen A."/>
            <person name="Grigoriev I.V."/>
            <person name="Henrissat B."/>
            <person name="Martin F.M."/>
            <person name="Bonfante P."/>
        </authorList>
    </citation>
    <scope>NUCLEOTIDE SEQUENCE [LARGE SCALE GENOMIC DNA]</scope>
    <source>
        <strain evidence="6 7">BEG34</strain>
    </source>
</reference>
<dbReference type="AlphaFoldDB" id="A0A8H4B665"/>
<keyword evidence="2" id="KW-0378">Hydrolase</keyword>
<dbReference type="InterPro" id="IPR001316">
    <property type="entry name" value="Pept_S1A_streptogrisin"/>
</dbReference>
<keyword evidence="4" id="KW-1015">Disulfide bond</keyword>
<dbReference type="EMBL" id="WTPW01000002">
    <property type="protein sequence ID" value="KAF0562306.1"/>
    <property type="molecule type" value="Genomic_DNA"/>
</dbReference>
<evidence type="ECO:0000313" key="6">
    <source>
        <dbReference type="EMBL" id="KAF0562306.1"/>
    </source>
</evidence>
<sequence>MSFFTGIQIFEPNPRLSFYNCTVRKNNTNSNDLEPKIVAKQVIKKEILAGDAIYSPIIINGSTTFVLCSEGFWARDRANASYIATTGHCSVANTNFYLRKQVDPSDLIGHMIYQLQLPDFGLIRLNLQNVRPIPCVRNKKSSQYPELRIKDHIVVSSIGAHLCHSGATTNVDCGYLKSLNGDGFVKIPTYFTDDILIVDAWSRKGDSGGPVFYYKDLMNVGLNGLLISSVSDQISGILAAVPLSSILNTVDITVVTA</sequence>
<evidence type="ECO:0000256" key="2">
    <source>
        <dbReference type="ARBA" id="ARBA00022801"/>
    </source>
</evidence>
<dbReference type="OrthoDB" id="10385191at2759"/>
<dbReference type="PRINTS" id="PR00861">
    <property type="entry name" value="ALYTICPTASE"/>
</dbReference>
<evidence type="ECO:0000259" key="5">
    <source>
        <dbReference type="Pfam" id="PF00089"/>
    </source>
</evidence>
<evidence type="ECO:0000256" key="3">
    <source>
        <dbReference type="ARBA" id="ARBA00022825"/>
    </source>
</evidence>
<dbReference type="InterPro" id="IPR001254">
    <property type="entry name" value="Trypsin_dom"/>
</dbReference>
<dbReference type="InterPro" id="IPR043504">
    <property type="entry name" value="Peptidase_S1_PA_chymotrypsin"/>
</dbReference>
<evidence type="ECO:0000256" key="1">
    <source>
        <dbReference type="ARBA" id="ARBA00022670"/>
    </source>
</evidence>
<gene>
    <name evidence="6" type="ORF">F8M41_000079</name>
</gene>
<evidence type="ECO:0000313" key="7">
    <source>
        <dbReference type="Proteomes" id="UP000439903"/>
    </source>
</evidence>
<dbReference type="Gene3D" id="2.40.10.10">
    <property type="entry name" value="Trypsin-like serine proteases"/>
    <property type="match status" value="2"/>
</dbReference>
<organism evidence="6 7">
    <name type="scientific">Gigaspora margarita</name>
    <dbReference type="NCBI Taxonomy" id="4874"/>
    <lineage>
        <taxon>Eukaryota</taxon>
        <taxon>Fungi</taxon>
        <taxon>Fungi incertae sedis</taxon>
        <taxon>Mucoromycota</taxon>
        <taxon>Glomeromycotina</taxon>
        <taxon>Glomeromycetes</taxon>
        <taxon>Diversisporales</taxon>
        <taxon>Gigasporaceae</taxon>
        <taxon>Gigaspora</taxon>
    </lineage>
</organism>
<protein>
    <submittedName>
        <fullName evidence="6">Peptidase S1 family protein</fullName>
    </submittedName>
</protein>
<proteinExistence type="predicted"/>
<dbReference type="GO" id="GO:0006508">
    <property type="term" value="P:proteolysis"/>
    <property type="evidence" value="ECO:0007669"/>
    <property type="project" value="UniProtKB-KW"/>
</dbReference>
<dbReference type="InterPro" id="IPR009003">
    <property type="entry name" value="Peptidase_S1_PA"/>
</dbReference>
<keyword evidence="3" id="KW-0720">Serine protease</keyword>
<dbReference type="Pfam" id="PF00089">
    <property type="entry name" value="Trypsin"/>
    <property type="match status" value="1"/>
</dbReference>
<feature type="domain" description="Peptidase S1" evidence="5">
    <location>
        <begin position="79"/>
        <end position="222"/>
    </location>
</feature>
<dbReference type="SUPFAM" id="SSF50494">
    <property type="entry name" value="Trypsin-like serine proteases"/>
    <property type="match status" value="1"/>
</dbReference>
<comment type="caution">
    <text evidence="6">The sequence shown here is derived from an EMBL/GenBank/DDBJ whole genome shotgun (WGS) entry which is preliminary data.</text>
</comment>